<feature type="region of interest" description="Disordered" evidence="1">
    <location>
        <begin position="34"/>
        <end position="75"/>
    </location>
</feature>
<accession>A0A6J4N1P5</accession>
<organism evidence="2">
    <name type="scientific">uncultured Nocardioidaceae bacterium</name>
    <dbReference type="NCBI Taxonomy" id="253824"/>
    <lineage>
        <taxon>Bacteria</taxon>
        <taxon>Bacillati</taxon>
        <taxon>Actinomycetota</taxon>
        <taxon>Actinomycetes</taxon>
        <taxon>Propionibacteriales</taxon>
        <taxon>Nocardioidaceae</taxon>
        <taxon>environmental samples</taxon>
    </lineage>
</organism>
<evidence type="ECO:0000313" key="2">
    <source>
        <dbReference type="EMBL" id="CAA9375144.1"/>
    </source>
</evidence>
<dbReference type="EMBL" id="CADCUK010000114">
    <property type="protein sequence ID" value="CAA9375144.1"/>
    <property type="molecule type" value="Genomic_DNA"/>
</dbReference>
<proteinExistence type="predicted"/>
<protein>
    <submittedName>
        <fullName evidence="2">Uncharacterized protein</fullName>
    </submittedName>
</protein>
<gene>
    <name evidence="2" type="ORF">AVDCRST_MAG47-1671</name>
</gene>
<dbReference type="AlphaFoldDB" id="A0A6J4N1P5"/>
<evidence type="ECO:0000256" key="1">
    <source>
        <dbReference type="SAM" id="MobiDB-lite"/>
    </source>
</evidence>
<reference evidence="2" key="1">
    <citation type="submission" date="2020-02" db="EMBL/GenBank/DDBJ databases">
        <authorList>
            <person name="Meier V. D."/>
        </authorList>
    </citation>
    <scope>NUCLEOTIDE SEQUENCE</scope>
    <source>
        <strain evidence="2">AVDCRST_MAG47</strain>
    </source>
</reference>
<name>A0A6J4N1P5_9ACTN</name>
<sequence>MVIWLLLTLMAWCLTSIVVAFFVGQLFRTGLAAAQPSSPRLASGGRARRGDQRAAHVRPPRQRMIPSGRSVSLNA</sequence>